<protein>
    <recommendedName>
        <fullName evidence="1">N-acetyltransferase domain-containing protein</fullName>
    </recommendedName>
</protein>
<feature type="domain" description="N-acetyltransferase" evidence="1">
    <location>
        <begin position="25"/>
        <end position="177"/>
    </location>
</feature>
<dbReference type="InterPro" id="IPR016181">
    <property type="entry name" value="Acyl_CoA_acyltransferase"/>
</dbReference>
<proteinExistence type="predicted"/>
<dbReference type="PANTHER" id="PTHR43441:SF5">
    <property type="entry name" value="FAMILY ACETYLTRANSFERASE, PUTATIVE-RELATED"/>
    <property type="match status" value="1"/>
</dbReference>
<reference evidence="2 3" key="1">
    <citation type="submission" date="2014-02" db="EMBL/GenBank/DDBJ databases">
        <title>Transposable element dynamics among asymbiotic and ectomycorrhizal Amanita fungi.</title>
        <authorList>
            <consortium name="DOE Joint Genome Institute"/>
            <person name="Hess J."/>
            <person name="Skrede I."/>
            <person name="Wolfe B."/>
            <person name="LaButti K."/>
            <person name="Ohm R.A."/>
            <person name="Grigoriev I.V."/>
            <person name="Pringle A."/>
        </authorList>
    </citation>
    <scope>NUCLEOTIDE SEQUENCE [LARGE SCALE GENOMIC DNA]</scope>
    <source>
        <strain evidence="2 3">SKay4041</strain>
    </source>
</reference>
<dbReference type="AlphaFoldDB" id="A0A2A9NJZ8"/>
<accession>A0A2A9NJZ8</accession>
<dbReference type="EMBL" id="KZ302023">
    <property type="protein sequence ID" value="PFH49654.1"/>
    <property type="molecule type" value="Genomic_DNA"/>
</dbReference>
<dbReference type="Pfam" id="PF13302">
    <property type="entry name" value="Acetyltransf_3"/>
    <property type="match status" value="1"/>
</dbReference>
<evidence type="ECO:0000313" key="3">
    <source>
        <dbReference type="Proteomes" id="UP000242287"/>
    </source>
</evidence>
<sequence>MTPKLENSYDFNFCFPVAETLENDRLKLVPFNPNIYTGELLTQLQANKQVFQYLPYGPFHTIDEFNDFFDLRFRRDPNSLLFIIYDKTKSSPGNNHVLAGTIGLLNGSVINLVVEIGHIMILPTFQRTHVTSNAVGLLLHYCLDVPSAGGLGLRRVAWQADAINNKSINAAERMGFRLEGILRWDRVLPPSRISAMNWDGVRKEDPKPSHPGRHTAMLSHCWDDWENGGRQRVDQMMARLA</sequence>
<dbReference type="InterPro" id="IPR000182">
    <property type="entry name" value="GNAT_dom"/>
</dbReference>
<dbReference type="PANTHER" id="PTHR43441">
    <property type="entry name" value="RIBOSOMAL-PROTEIN-SERINE ACETYLTRANSFERASE"/>
    <property type="match status" value="1"/>
</dbReference>
<dbReference type="OrthoDB" id="41238at2759"/>
<name>A0A2A9NJZ8_9AGAR</name>
<dbReference type="SUPFAM" id="SSF55729">
    <property type="entry name" value="Acyl-CoA N-acyltransferases (Nat)"/>
    <property type="match status" value="1"/>
</dbReference>
<organism evidence="2 3">
    <name type="scientific">Amanita thiersii Skay4041</name>
    <dbReference type="NCBI Taxonomy" id="703135"/>
    <lineage>
        <taxon>Eukaryota</taxon>
        <taxon>Fungi</taxon>
        <taxon>Dikarya</taxon>
        <taxon>Basidiomycota</taxon>
        <taxon>Agaricomycotina</taxon>
        <taxon>Agaricomycetes</taxon>
        <taxon>Agaricomycetidae</taxon>
        <taxon>Agaricales</taxon>
        <taxon>Pluteineae</taxon>
        <taxon>Amanitaceae</taxon>
        <taxon>Amanita</taxon>
    </lineage>
</organism>
<dbReference type="Proteomes" id="UP000242287">
    <property type="component" value="Unassembled WGS sequence"/>
</dbReference>
<dbReference type="GO" id="GO:0008999">
    <property type="term" value="F:protein-N-terminal-alanine acetyltransferase activity"/>
    <property type="evidence" value="ECO:0007669"/>
    <property type="project" value="TreeGrafter"/>
</dbReference>
<keyword evidence="3" id="KW-1185">Reference proteome</keyword>
<evidence type="ECO:0000259" key="1">
    <source>
        <dbReference type="Pfam" id="PF13302"/>
    </source>
</evidence>
<gene>
    <name evidence="2" type="ORF">AMATHDRAFT_147229</name>
</gene>
<dbReference type="InterPro" id="IPR051908">
    <property type="entry name" value="Ribosomal_N-acetyltransferase"/>
</dbReference>
<dbReference type="GO" id="GO:1990189">
    <property type="term" value="F:protein N-terminal-serine acetyltransferase activity"/>
    <property type="evidence" value="ECO:0007669"/>
    <property type="project" value="TreeGrafter"/>
</dbReference>
<dbReference type="Gene3D" id="3.40.630.30">
    <property type="match status" value="1"/>
</dbReference>
<evidence type="ECO:0000313" key="2">
    <source>
        <dbReference type="EMBL" id="PFH49654.1"/>
    </source>
</evidence>